<evidence type="ECO:0000256" key="1">
    <source>
        <dbReference type="SAM" id="MobiDB-lite"/>
    </source>
</evidence>
<evidence type="ECO:0000313" key="2">
    <source>
        <dbReference type="EMBL" id="OAQ22256.1"/>
    </source>
</evidence>
<organism evidence="2 3">
    <name type="scientific">Linnemannia elongata AG-77</name>
    <dbReference type="NCBI Taxonomy" id="1314771"/>
    <lineage>
        <taxon>Eukaryota</taxon>
        <taxon>Fungi</taxon>
        <taxon>Fungi incertae sedis</taxon>
        <taxon>Mucoromycota</taxon>
        <taxon>Mortierellomycotina</taxon>
        <taxon>Mortierellomycetes</taxon>
        <taxon>Mortierellales</taxon>
        <taxon>Mortierellaceae</taxon>
        <taxon>Linnemannia</taxon>
    </lineage>
</organism>
<dbReference type="OrthoDB" id="10379155at2759"/>
<name>A0A197JCM8_9FUNG</name>
<evidence type="ECO:0000313" key="3">
    <source>
        <dbReference type="Proteomes" id="UP000078512"/>
    </source>
</evidence>
<sequence length="223" mass="25248">MPADRNRSRVSTKTVAGSSSSVTDAESSRPRRHVYCTIPMTRPSSPVAKVLTQVSSPTTVVRETPPPLSLVKEKSTEDDEADVTLPSYQVELPSFPWSSVPEDRPAAADRSVPTSTASTPAQPGSHLSQLEIHWNETVTERILVTQKVHDYSIPGDRRDEHRSNLFYLQRLERSLREGIRRLTPRPPTPEEPMDPYLRAYRESLDVYSEAMRTYWSHFPSHQP</sequence>
<feature type="region of interest" description="Disordered" evidence="1">
    <location>
        <begin position="54"/>
        <end position="81"/>
    </location>
</feature>
<dbReference type="AlphaFoldDB" id="A0A197JCM8"/>
<feature type="region of interest" description="Disordered" evidence="1">
    <location>
        <begin position="1"/>
        <end position="32"/>
    </location>
</feature>
<feature type="compositionally biased region" description="Polar residues" evidence="1">
    <location>
        <begin position="9"/>
        <end position="25"/>
    </location>
</feature>
<gene>
    <name evidence="2" type="ORF">K457DRAFT_357423</name>
</gene>
<accession>A0A197JCM8</accession>
<proteinExistence type="predicted"/>
<keyword evidence="3" id="KW-1185">Reference proteome</keyword>
<feature type="region of interest" description="Disordered" evidence="1">
    <location>
        <begin position="94"/>
        <end position="125"/>
    </location>
</feature>
<reference evidence="2 3" key="1">
    <citation type="submission" date="2016-05" db="EMBL/GenBank/DDBJ databases">
        <title>Genome sequencing reveals origins of a unique bacterial endosymbiosis in the earliest lineages of terrestrial Fungi.</title>
        <authorList>
            <consortium name="DOE Joint Genome Institute"/>
            <person name="Uehling J."/>
            <person name="Gryganskyi A."/>
            <person name="Hameed K."/>
            <person name="Tschaplinski T."/>
            <person name="Misztal P."/>
            <person name="Wu S."/>
            <person name="Desiro A."/>
            <person name="Vande Pol N."/>
            <person name="Du Z.-Y."/>
            <person name="Zienkiewicz A."/>
            <person name="Zienkiewicz K."/>
            <person name="Morin E."/>
            <person name="Tisserant E."/>
            <person name="Splivallo R."/>
            <person name="Hainaut M."/>
            <person name="Henrissat B."/>
            <person name="Ohm R."/>
            <person name="Kuo A."/>
            <person name="Yan J."/>
            <person name="Lipzen A."/>
            <person name="Nolan M."/>
            <person name="Labutti K."/>
            <person name="Barry K."/>
            <person name="Goldstein A."/>
            <person name="Labbe J."/>
            <person name="Schadt C."/>
            <person name="Tuskan G."/>
            <person name="Grigoriev I."/>
            <person name="Martin F."/>
            <person name="Vilgalys R."/>
            <person name="Bonito G."/>
        </authorList>
    </citation>
    <scope>NUCLEOTIDE SEQUENCE [LARGE SCALE GENOMIC DNA]</scope>
    <source>
        <strain evidence="2 3">AG-77</strain>
    </source>
</reference>
<dbReference type="Proteomes" id="UP000078512">
    <property type="component" value="Unassembled WGS sequence"/>
</dbReference>
<dbReference type="EMBL" id="KV442191">
    <property type="protein sequence ID" value="OAQ22256.1"/>
    <property type="molecule type" value="Genomic_DNA"/>
</dbReference>
<feature type="compositionally biased region" description="Polar residues" evidence="1">
    <location>
        <begin position="112"/>
        <end position="125"/>
    </location>
</feature>
<protein>
    <submittedName>
        <fullName evidence="2">Uncharacterized protein</fullName>
    </submittedName>
</protein>